<reference evidence="3 4" key="1">
    <citation type="submission" date="2020-08" db="EMBL/GenBank/DDBJ databases">
        <title>Plant Genome Project.</title>
        <authorList>
            <person name="Zhang R.-G."/>
        </authorList>
    </citation>
    <scope>NUCLEOTIDE SEQUENCE [LARGE SCALE GENOMIC DNA]</scope>
    <source>
        <tissue evidence="3">Rhizome</tissue>
    </source>
</reference>
<dbReference type="PANTHER" id="PTHR47374">
    <property type="entry name" value="ENDOSOME ANTIGEN-LIKE PROTEIN, PUTATIVE (DUF3444)-RELATED"/>
    <property type="match status" value="1"/>
</dbReference>
<sequence length="1023" mass="115559">MECNKEEALRARDIAEKKMQNKDFTGARKIVQKAQNIFPDLENLVQMLTVCEVHCSAEVKVGGEMDWYGILQLETTVDDSSIKKQFRKLALLLHPDKNKFAGAEAAFKLIGEANVVLSDKGKRHLYDMKRKVSPRLDPSRQPAPQMKDYYARNNFGTVNFSGVHNQQQQPSAFAINQTFWTVCPVCGMRYQYYKNILRKSLRCQNCLKTFIAYDLSANIASSMVNSSQPWNTFNHHVRQQTNNINQPSQSGNASSNRGFKGSVDGGPYNHVEHGGQPNVKINKVNDNGDARRDAKSPMAKAPKPSTAKANQKRSRKVVVEVSESDTASSDSEDETVQVNDPQTQHFSSSCAPTRRSMRHKQNINYNEVGSDEDANDFPTSLGYKKPRGEPSGSSAKVIPGFNDNDFTEKKFKNNNQDESFREKANVSNLVNIDTGEKSGSERVLPNASSTTATPDHGSFSYPDPEFFDFDKLRHTSEFVVDQIWALYDNVDGMPRFYARIHQVCSTNFKIQFTWLECNPLNDVVTTWCYEQLPIACGNYILGSTESSEDRLMFSHSVSWEKGKKRNSYNIYPRKGEVWALFKDWNIGWSSDADKQRVYEYEVVEILSDFAAGTGIGVTPLVKIDGFVSLFMRSEEKVAASYVIPPDEILRFSHNVPSHRLTGTEREGIPQGCLELDPASLPTNFLELFPSVSPCSGRSRTGNLNEPSSSGIKPTTYEKPGCSGVQGTKNSIIQNFPQDNIKGIDDMGQYQAGERQQQDLRHAQNYTKQPKIDTVEKDELGSGHINASENENLASISSANISEYPGAEFHNFDDERTFENVQCGQIWALYSDVDKYPNYYGLVKKVEIDHKVHVAWLEACLMTAEQERWTTEGLQISCGTFKVEHHHIVEFDNTGIFSHLVQAKPNAKKDLYDIFPCHGEIWAVYKNWHAGWRRSDWEKCEYDVVEICECTDVAIKVRTLMKVNGYRAVFKYDVEARAGTMDISVCEYVRFSHRIPSFKLTNERGGKLNGCWELDTASAPSILY</sequence>
<feature type="region of interest" description="Disordered" evidence="1">
    <location>
        <begin position="434"/>
        <end position="455"/>
    </location>
</feature>
<dbReference type="InterPro" id="IPR024593">
    <property type="entry name" value="DUF3444"/>
</dbReference>
<organism evidence="3 4">
    <name type="scientific">Zingiber officinale</name>
    <name type="common">Ginger</name>
    <name type="synonym">Amomum zingiber</name>
    <dbReference type="NCBI Taxonomy" id="94328"/>
    <lineage>
        <taxon>Eukaryota</taxon>
        <taxon>Viridiplantae</taxon>
        <taxon>Streptophyta</taxon>
        <taxon>Embryophyta</taxon>
        <taxon>Tracheophyta</taxon>
        <taxon>Spermatophyta</taxon>
        <taxon>Magnoliopsida</taxon>
        <taxon>Liliopsida</taxon>
        <taxon>Zingiberales</taxon>
        <taxon>Zingiberaceae</taxon>
        <taxon>Zingiber</taxon>
    </lineage>
</organism>
<proteinExistence type="predicted"/>
<comment type="caution">
    <text evidence="3">The sequence shown here is derived from an EMBL/GenBank/DDBJ whole genome shotgun (WGS) entry which is preliminary data.</text>
</comment>
<accession>A0A8J5GRE3</accession>
<feature type="compositionally biased region" description="Low complexity" evidence="1">
    <location>
        <begin position="319"/>
        <end position="329"/>
    </location>
</feature>
<dbReference type="PROSITE" id="PS50076">
    <property type="entry name" value="DNAJ_2"/>
    <property type="match status" value="1"/>
</dbReference>
<evidence type="ECO:0000259" key="2">
    <source>
        <dbReference type="PROSITE" id="PS50076"/>
    </source>
</evidence>
<dbReference type="PANTHER" id="PTHR47374:SF6">
    <property type="entry name" value="ENDOSOME ANTIGEN-LIKE PROTEIN, PUTATIVE (DUF3444)-RELATED"/>
    <property type="match status" value="1"/>
</dbReference>
<feature type="compositionally biased region" description="Polar residues" evidence="1">
    <location>
        <begin position="337"/>
        <end position="351"/>
    </location>
</feature>
<evidence type="ECO:0000313" key="3">
    <source>
        <dbReference type="EMBL" id="KAG6508683.1"/>
    </source>
</evidence>
<dbReference type="InterPro" id="IPR001623">
    <property type="entry name" value="DnaJ_domain"/>
</dbReference>
<keyword evidence="4" id="KW-1185">Reference proteome</keyword>
<dbReference type="Pfam" id="PF11926">
    <property type="entry name" value="DUF3444"/>
    <property type="match status" value="2"/>
</dbReference>
<evidence type="ECO:0000256" key="1">
    <source>
        <dbReference type="SAM" id="MobiDB-lite"/>
    </source>
</evidence>
<feature type="compositionally biased region" description="Basic and acidic residues" evidence="1">
    <location>
        <begin position="286"/>
        <end position="295"/>
    </location>
</feature>
<gene>
    <name evidence="3" type="ORF">ZIOFF_034063</name>
</gene>
<protein>
    <recommendedName>
        <fullName evidence="2">J domain-containing protein</fullName>
    </recommendedName>
</protein>
<feature type="compositionally biased region" description="Polar residues" evidence="1">
    <location>
        <begin position="242"/>
        <end position="257"/>
    </location>
</feature>
<dbReference type="Pfam" id="PF00226">
    <property type="entry name" value="DnaJ"/>
    <property type="match status" value="1"/>
</dbReference>
<dbReference type="Proteomes" id="UP000734854">
    <property type="component" value="Unassembled WGS sequence"/>
</dbReference>
<dbReference type="OrthoDB" id="10250354at2759"/>
<name>A0A8J5GRE3_ZINOF</name>
<feature type="region of interest" description="Disordered" evidence="1">
    <location>
        <begin position="695"/>
        <end position="723"/>
    </location>
</feature>
<feature type="domain" description="J" evidence="2">
    <location>
        <begin position="66"/>
        <end position="130"/>
    </location>
</feature>
<feature type="region of interest" description="Disordered" evidence="1">
    <location>
        <begin position="242"/>
        <end position="400"/>
    </location>
</feature>
<evidence type="ECO:0000313" key="4">
    <source>
        <dbReference type="Proteomes" id="UP000734854"/>
    </source>
</evidence>
<feature type="compositionally biased region" description="Polar residues" evidence="1">
    <location>
        <begin position="695"/>
        <end position="712"/>
    </location>
</feature>
<dbReference type="CDD" id="cd06257">
    <property type="entry name" value="DnaJ"/>
    <property type="match status" value="1"/>
</dbReference>
<dbReference type="SMART" id="SM00271">
    <property type="entry name" value="DnaJ"/>
    <property type="match status" value="1"/>
</dbReference>
<dbReference type="EMBL" id="JACMSC010000009">
    <property type="protein sequence ID" value="KAG6508683.1"/>
    <property type="molecule type" value="Genomic_DNA"/>
</dbReference>
<dbReference type="AlphaFoldDB" id="A0A8J5GRE3"/>